<evidence type="ECO:0008006" key="3">
    <source>
        <dbReference type="Google" id="ProtNLM"/>
    </source>
</evidence>
<reference key="1">
    <citation type="submission" date="2010-08" db="EMBL/GenBank/DDBJ databases">
        <title>The genome sequence of a nonpathogenic wastewater-adapted bacterium Acinetobacter calcoaceticus PHEA-2 and comparative genomics insights into environmental adaptation.</title>
        <authorList>
            <person name="Zhan Y."/>
            <person name="Yan Y."/>
            <person name="Zhang W."/>
            <person name="Chen M."/>
            <person name="Ping S."/>
            <person name="Lu W."/>
            <person name="Lin M."/>
        </authorList>
    </citation>
    <scope>NUCLEOTIDE SEQUENCE</scope>
    <source>
        <strain>PHEA-2</strain>
    </source>
</reference>
<keyword evidence="2" id="KW-1185">Reference proteome</keyword>
<dbReference type="HOGENOM" id="CLU_117657_3_0_6"/>
<protein>
    <recommendedName>
        <fullName evidence="3">DUF4265 domain-containing protein</fullName>
    </recommendedName>
</protein>
<evidence type="ECO:0000313" key="1">
    <source>
        <dbReference type="EMBL" id="ADY80958.1"/>
    </source>
</evidence>
<evidence type="ECO:0000313" key="2">
    <source>
        <dbReference type="Proteomes" id="UP000007477"/>
    </source>
</evidence>
<proteinExistence type="predicted"/>
<dbReference type="RefSeq" id="YP_004994640.1">
    <property type="nucleotide sequence ID" value="NC_016603.1"/>
</dbReference>
<gene>
    <name evidence="1" type="ordered locus">BDGL_000372</name>
</gene>
<organism evidence="1 2">
    <name type="scientific">Acinetobacter pittii (strain PHEA-2)</name>
    <dbReference type="NCBI Taxonomy" id="871585"/>
    <lineage>
        <taxon>Bacteria</taxon>
        <taxon>Pseudomonadati</taxon>
        <taxon>Pseudomonadota</taxon>
        <taxon>Gammaproteobacteria</taxon>
        <taxon>Moraxellales</taxon>
        <taxon>Moraxellaceae</taxon>
        <taxon>Acinetobacter</taxon>
        <taxon>Acinetobacter calcoaceticus/baumannii complex</taxon>
    </lineage>
</organism>
<dbReference type="AlphaFoldDB" id="F0KHL0"/>
<sequence>MDKQKIVIDYLDKNNELSKELIWGEMYKTDQYFVRSIPFFAPNLAFDDLIQVEIENEKLYFDDLIKPSNNSTLRIVFFNNDIKCIEKILTTLESYLCSWEGFEGRYYYAINIPKKVDYNLIKKYLDDKKIFFDYEESCLSDKHSSDLCLF</sequence>
<dbReference type="Proteomes" id="UP000007477">
    <property type="component" value="Chromosome"/>
</dbReference>
<dbReference type="InterPro" id="IPR025361">
    <property type="entry name" value="DUF4265"/>
</dbReference>
<dbReference type="GeneID" id="11638550"/>
<dbReference type="OrthoDB" id="8617673at2"/>
<dbReference type="EMBL" id="CP002177">
    <property type="protein sequence ID" value="ADY80958.1"/>
    <property type="molecule type" value="Genomic_DNA"/>
</dbReference>
<name>F0KHL0_ACIP2</name>
<dbReference type="KEGG" id="acc:BDGL_000372"/>
<dbReference type="STRING" id="871585.BDGL_000372"/>
<accession>F0KHL0</accession>
<dbReference type="RefSeq" id="WP_014206140.1">
    <property type="nucleotide sequence ID" value="NC_016603.1"/>
</dbReference>
<dbReference type="Pfam" id="PF14085">
    <property type="entry name" value="DUF4265"/>
    <property type="match status" value="1"/>
</dbReference>
<reference evidence="1 2" key="2">
    <citation type="journal article" date="2011" name="J. Bacteriol.">
        <title>Genome sequence of Acinetobacter calcoaceticus PHEA-2, isolated from industry wastewater.</title>
        <authorList>
            <person name="Zhan Y."/>
            <person name="Yan Y."/>
            <person name="Zhang W."/>
            <person name="Yu H."/>
            <person name="Chen M."/>
            <person name="Lu W."/>
            <person name="Ping S."/>
            <person name="Peng Z."/>
            <person name="Yuan M."/>
            <person name="Zhou Z."/>
            <person name="Elmerich C."/>
            <person name="Lin M."/>
        </authorList>
    </citation>
    <scope>NUCLEOTIDE SEQUENCE [LARGE SCALE GENOMIC DNA]</scope>
    <source>
        <strain evidence="1 2">PHEA-2</strain>
    </source>
</reference>